<dbReference type="EMBL" id="AP024255">
    <property type="protein sequence ID" value="BCO99128.1"/>
    <property type="molecule type" value="Genomic_DNA"/>
</dbReference>
<gene>
    <name evidence="2" type="ORF">MINTM018_18980</name>
</gene>
<dbReference type="RefSeq" id="WP_225331937.1">
    <property type="nucleotide sequence ID" value="NZ_AP024241.1"/>
</dbReference>
<accession>A0A7R7MSS8</accession>
<proteinExistence type="predicted"/>
<dbReference type="PANTHER" id="PTHR37017">
    <property type="entry name" value="AB HYDROLASE-1 DOMAIN-CONTAINING PROTEIN-RELATED"/>
    <property type="match status" value="1"/>
</dbReference>
<dbReference type="InterPro" id="IPR029058">
    <property type="entry name" value="AB_hydrolase_fold"/>
</dbReference>
<evidence type="ECO:0000259" key="1">
    <source>
        <dbReference type="Pfam" id="PF12697"/>
    </source>
</evidence>
<dbReference type="InterPro" id="IPR000073">
    <property type="entry name" value="AB_hydrolase_1"/>
</dbReference>
<dbReference type="GeneID" id="77302587"/>
<evidence type="ECO:0000313" key="2">
    <source>
        <dbReference type="EMBL" id="BCO99128.1"/>
    </source>
</evidence>
<feature type="domain" description="AB hydrolase-1" evidence="1">
    <location>
        <begin position="8"/>
        <end position="231"/>
    </location>
</feature>
<dbReference type="AlphaFoldDB" id="A0A7R7MSS8"/>
<organism evidence="2 3">
    <name type="scientific">Mycobacterium intracellulare</name>
    <dbReference type="NCBI Taxonomy" id="1767"/>
    <lineage>
        <taxon>Bacteria</taxon>
        <taxon>Bacillati</taxon>
        <taxon>Actinomycetota</taxon>
        <taxon>Actinomycetes</taxon>
        <taxon>Mycobacteriales</taxon>
        <taxon>Mycobacteriaceae</taxon>
        <taxon>Mycobacterium</taxon>
        <taxon>Mycobacterium avium complex (MAC)</taxon>
    </lineage>
</organism>
<dbReference type="Proteomes" id="UP000595205">
    <property type="component" value="Chromosome"/>
</dbReference>
<dbReference type="SUPFAM" id="SSF53474">
    <property type="entry name" value="alpha/beta-Hydrolases"/>
    <property type="match status" value="1"/>
</dbReference>
<dbReference type="Gene3D" id="3.40.50.1820">
    <property type="entry name" value="alpha/beta hydrolase"/>
    <property type="match status" value="1"/>
</dbReference>
<evidence type="ECO:0000313" key="3">
    <source>
        <dbReference type="Proteomes" id="UP000595205"/>
    </source>
</evidence>
<protein>
    <recommendedName>
        <fullName evidence="1">AB hydrolase-1 domain-containing protein</fullName>
    </recommendedName>
</protein>
<reference evidence="2 3" key="1">
    <citation type="submission" date="2020-12" db="EMBL/GenBank/DDBJ databases">
        <title>Genome sequence of clinical Mycobacterium intracellulare strains.</title>
        <authorList>
            <person name="Tateishi Y."/>
            <person name="Matsumoto S."/>
            <person name="Fukushima Y."/>
            <person name="Nakajima C."/>
            <person name="Suzuki Y."/>
        </authorList>
    </citation>
    <scope>NUCLEOTIDE SEQUENCE [LARGE SCALE GENOMIC DNA]</scope>
    <source>
        <strain evidence="2 3">M018</strain>
    </source>
</reference>
<sequence length="235" mass="25204">MTPVSTYVLIPGGWHAAWCWWPVAKRLRAAGHHAIALTLPGLDDGDDPSGYRLTDAVDYVVSQVRGLQLDVILVAHSWGGYPATGAAEILTDKVRKVIYFNALVPVRGRSLVDDHPPAGRDLLLRLINESPDGAVAPSLAYVEELFMQDAAPEMQRMVADLLAPQPGGYFLDALNVDPADLGVATAYIASDSDCAPQWPAAEFASRLGVEPVYVPGTHLSMLTHPDEVAKAIMAA</sequence>
<name>A0A7R7MSS8_MYCIT</name>
<dbReference type="InterPro" id="IPR052897">
    <property type="entry name" value="Sec-Metab_Biosynth_Hydrolase"/>
</dbReference>
<dbReference type="PANTHER" id="PTHR37017:SF11">
    <property type="entry name" value="ESTERASE_LIPASE_THIOESTERASE DOMAIN-CONTAINING PROTEIN"/>
    <property type="match status" value="1"/>
</dbReference>
<dbReference type="GO" id="GO:0003824">
    <property type="term" value="F:catalytic activity"/>
    <property type="evidence" value="ECO:0007669"/>
    <property type="project" value="UniProtKB-ARBA"/>
</dbReference>
<dbReference type="Pfam" id="PF12697">
    <property type="entry name" value="Abhydrolase_6"/>
    <property type="match status" value="1"/>
</dbReference>